<dbReference type="Gene3D" id="3.30.2350.10">
    <property type="entry name" value="Pseudouridine synthase"/>
    <property type="match status" value="1"/>
</dbReference>
<evidence type="ECO:0000313" key="5">
    <source>
        <dbReference type="Proteomes" id="UP001059950"/>
    </source>
</evidence>
<dbReference type="Proteomes" id="UP001059950">
    <property type="component" value="Chromosome"/>
</dbReference>
<dbReference type="PANTHER" id="PTHR21600">
    <property type="entry name" value="MITOCHONDRIAL RNA PSEUDOURIDINE SYNTHASE"/>
    <property type="match status" value="1"/>
</dbReference>
<evidence type="ECO:0000313" key="4">
    <source>
        <dbReference type="EMBL" id="UTW05331.1"/>
    </source>
</evidence>
<proteinExistence type="inferred from homology"/>
<accession>A0ABY5H2H6</accession>
<comment type="similarity">
    <text evidence="1">Belongs to the pseudouridine synthase RluA family.</text>
</comment>
<protein>
    <submittedName>
        <fullName evidence="4">RluA family pseudouridine synthase</fullName>
    </submittedName>
</protein>
<dbReference type="InterPro" id="IPR020103">
    <property type="entry name" value="PsdUridine_synth_cat_dom_sf"/>
</dbReference>
<dbReference type="PANTHER" id="PTHR21600:SF44">
    <property type="entry name" value="RIBOSOMAL LARGE SUBUNIT PSEUDOURIDINE SYNTHASE D"/>
    <property type="match status" value="1"/>
</dbReference>
<evidence type="ECO:0000256" key="2">
    <source>
        <dbReference type="ARBA" id="ARBA00023235"/>
    </source>
</evidence>
<dbReference type="InterPro" id="IPR050188">
    <property type="entry name" value="RluA_PseudoU_synthase"/>
</dbReference>
<dbReference type="InterPro" id="IPR006224">
    <property type="entry name" value="PsdUridine_synth_RluA-like_CS"/>
</dbReference>
<sequence length="303" mass="34665">MTDCSARSETEFCGIALLDFLRLRLTSADAQRLPVLFSNGYISVDNEVVSADYTLNGGSRICVYLPGHQEEEVDTHWRILWQNSELLAVYKPHLLPVSRTTRNLYNTLISLVRRQTPYADARLLHRLDTETAGVILLAKNAMADRRWKPRLDQLMRKKIYHAWVEGIPCWQSKLMECDLSEKAGSVIRSQVYVVDAIDRFVKPRNSKTAFRVLQTVAGRTLIECRLYTGRKHQIRAQLSYLGHPVVGDKIYGHQGHFYLKRIEQGLDDSDYQALGSRYHQLQAVELTLDIEGLPVEIALPVQN</sequence>
<dbReference type="EMBL" id="CP073344">
    <property type="protein sequence ID" value="UTW05331.1"/>
    <property type="molecule type" value="Genomic_DNA"/>
</dbReference>
<reference evidence="4" key="1">
    <citation type="submission" date="2021-04" db="EMBL/GenBank/DDBJ databases">
        <title>Oceanospirillales bacteria with DddD are important DMSP degraders in coastal seawater.</title>
        <authorList>
            <person name="Liu J."/>
        </authorList>
    </citation>
    <scope>NUCLEOTIDE SEQUENCE</scope>
    <source>
        <strain evidence="4">GY6</strain>
    </source>
</reference>
<dbReference type="SUPFAM" id="SSF55120">
    <property type="entry name" value="Pseudouridine synthase"/>
    <property type="match status" value="1"/>
</dbReference>
<dbReference type="InterPro" id="IPR006145">
    <property type="entry name" value="PsdUridine_synth_RsuA/RluA"/>
</dbReference>
<dbReference type="CDD" id="cd02869">
    <property type="entry name" value="PseudoU_synth_RluA_like"/>
    <property type="match status" value="1"/>
</dbReference>
<name>A0ABY5H2H6_9GAMM</name>
<evidence type="ECO:0000256" key="1">
    <source>
        <dbReference type="ARBA" id="ARBA00010876"/>
    </source>
</evidence>
<keyword evidence="5" id="KW-1185">Reference proteome</keyword>
<dbReference type="PROSITE" id="PS01129">
    <property type="entry name" value="PSI_RLU"/>
    <property type="match status" value="1"/>
</dbReference>
<feature type="domain" description="Pseudouridine synthase RsuA/RluA-like" evidence="3">
    <location>
        <begin position="86"/>
        <end position="239"/>
    </location>
</feature>
<organism evidence="4 5">
    <name type="scientific">Amphritea atlantica</name>
    <dbReference type="NCBI Taxonomy" id="355243"/>
    <lineage>
        <taxon>Bacteria</taxon>
        <taxon>Pseudomonadati</taxon>
        <taxon>Pseudomonadota</taxon>
        <taxon>Gammaproteobacteria</taxon>
        <taxon>Oceanospirillales</taxon>
        <taxon>Oceanospirillaceae</taxon>
        <taxon>Amphritea</taxon>
    </lineage>
</organism>
<gene>
    <name evidence="4" type="ORF">KDX31_07710</name>
</gene>
<evidence type="ECO:0000259" key="3">
    <source>
        <dbReference type="Pfam" id="PF00849"/>
    </source>
</evidence>
<dbReference type="Pfam" id="PF00849">
    <property type="entry name" value="PseudoU_synth_2"/>
    <property type="match status" value="1"/>
</dbReference>
<keyword evidence="2" id="KW-0413">Isomerase</keyword>